<comment type="caution">
    <text evidence="2">The sequence shown here is derived from an EMBL/GenBank/DDBJ whole genome shotgun (WGS) entry which is preliminary data.</text>
</comment>
<feature type="region of interest" description="Disordered" evidence="1">
    <location>
        <begin position="125"/>
        <end position="163"/>
    </location>
</feature>
<sequence length="190" mass="20868">MLAKRGLDRVFRLNRTLGAALDRGLVDRRDTRSPEFSIFDGGDFGHEVNGSLAWLLCSKRRFPSWESTKDLNPRTSKPATGGGQSCGYDLVCFPSCKSARSWASDQQTGHSVLCRTLGACPFQDRPAGSSPAKTPGKVVKRGGQGSSGGRAKRPKTQHDAYDDLDDIEDFDIIKKEEDDEDKKVIFVDEA</sequence>
<dbReference type="EMBL" id="JAQQWN010000008">
    <property type="protein sequence ID" value="KAK8070538.1"/>
    <property type="molecule type" value="Genomic_DNA"/>
</dbReference>
<evidence type="ECO:0000256" key="1">
    <source>
        <dbReference type="SAM" id="MobiDB-lite"/>
    </source>
</evidence>
<dbReference type="RefSeq" id="XP_066664346.1">
    <property type="nucleotide sequence ID" value="XM_066815056.1"/>
</dbReference>
<accession>A0ABR1VH72</accession>
<proteinExistence type="predicted"/>
<protein>
    <submittedName>
        <fullName evidence="2">tRNA selenocysteine-associated protein 1</fullName>
    </submittedName>
</protein>
<dbReference type="Proteomes" id="UP001433268">
    <property type="component" value="Unassembled WGS sequence"/>
</dbReference>
<gene>
    <name evidence="2" type="ORF">PG997_010741</name>
</gene>
<reference evidence="2 3" key="1">
    <citation type="submission" date="2023-01" db="EMBL/GenBank/DDBJ databases">
        <title>Analysis of 21 Apiospora genomes using comparative genomics revels a genus with tremendous synthesis potential of carbohydrate active enzymes and secondary metabolites.</title>
        <authorList>
            <person name="Sorensen T."/>
        </authorList>
    </citation>
    <scope>NUCLEOTIDE SEQUENCE [LARGE SCALE GENOMIC DNA]</scope>
    <source>
        <strain evidence="2 3">CBS 114990</strain>
    </source>
</reference>
<evidence type="ECO:0000313" key="2">
    <source>
        <dbReference type="EMBL" id="KAK8070538.1"/>
    </source>
</evidence>
<name>A0ABR1VH72_9PEZI</name>
<dbReference type="GeneID" id="92048116"/>
<organism evidence="2 3">
    <name type="scientific">Apiospora hydei</name>
    <dbReference type="NCBI Taxonomy" id="1337664"/>
    <lineage>
        <taxon>Eukaryota</taxon>
        <taxon>Fungi</taxon>
        <taxon>Dikarya</taxon>
        <taxon>Ascomycota</taxon>
        <taxon>Pezizomycotina</taxon>
        <taxon>Sordariomycetes</taxon>
        <taxon>Xylariomycetidae</taxon>
        <taxon>Amphisphaeriales</taxon>
        <taxon>Apiosporaceae</taxon>
        <taxon>Apiospora</taxon>
    </lineage>
</organism>
<evidence type="ECO:0000313" key="3">
    <source>
        <dbReference type="Proteomes" id="UP001433268"/>
    </source>
</evidence>
<keyword evidence="3" id="KW-1185">Reference proteome</keyword>